<organism evidence="1 2">
    <name type="scientific">Diplocarpon rosae</name>
    <dbReference type="NCBI Taxonomy" id="946125"/>
    <lineage>
        <taxon>Eukaryota</taxon>
        <taxon>Fungi</taxon>
        <taxon>Dikarya</taxon>
        <taxon>Ascomycota</taxon>
        <taxon>Pezizomycotina</taxon>
        <taxon>Leotiomycetes</taxon>
        <taxon>Helotiales</taxon>
        <taxon>Drepanopezizaceae</taxon>
        <taxon>Diplocarpon</taxon>
    </lineage>
</organism>
<evidence type="ECO:0000313" key="2">
    <source>
        <dbReference type="Proteomes" id="UP001285354"/>
    </source>
</evidence>
<sequence>MRDELLYERLAASRKHIQVCDFAAEGVVARTLALTSAEIEDEGVVRELAWTIIVSIAAGEQ</sequence>
<proteinExistence type="predicted"/>
<gene>
    <name evidence="1" type="ORF">QTJ16_001286</name>
</gene>
<reference evidence="1" key="1">
    <citation type="submission" date="2023-06" db="EMBL/GenBank/DDBJ databases">
        <title>Draft genome of Marssonina rosae.</title>
        <authorList>
            <person name="Cheng Q."/>
        </authorList>
    </citation>
    <scope>NUCLEOTIDE SEQUENCE</scope>
    <source>
        <strain evidence="1">R4</strain>
    </source>
</reference>
<name>A0AAD9WHW7_9HELO</name>
<dbReference type="AlphaFoldDB" id="A0AAD9WHW7"/>
<comment type="caution">
    <text evidence="1">The sequence shown here is derived from an EMBL/GenBank/DDBJ whole genome shotgun (WGS) entry which is preliminary data.</text>
</comment>
<dbReference type="Proteomes" id="UP001285354">
    <property type="component" value="Unassembled WGS sequence"/>
</dbReference>
<protein>
    <submittedName>
        <fullName evidence="1">Uncharacterized protein</fullName>
    </submittedName>
</protein>
<evidence type="ECO:0000313" key="1">
    <source>
        <dbReference type="EMBL" id="KAK2630466.1"/>
    </source>
</evidence>
<accession>A0AAD9WHW7</accession>
<keyword evidence="2" id="KW-1185">Reference proteome</keyword>
<dbReference type="EMBL" id="JAUBYV010000001">
    <property type="protein sequence ID" value="KAK2630466.1"/>
    <property type="molecule type" value="Genomic_DNA"/>
</dbReference>